<evidence type="ECO:0000313" key="2">
    <source>
        <dbReference type="Proteomes" id="UP000654922"/>
    </source>
</evidence>
<dbReference type="AlphaFoldDB" id="A0A8H6V2X3"/>
<dbReference type="Proteomes" id="UP000654922">
    <property type="component" value="Unassembled WGS sequence"/>
</dbReference>
<dbReference type="OrthoDB" id="5333917at2759"/>
<name>A0A8H6V2X3_9EURO</name>
<protein>
    <submittedName>
        <fullName evidence="1">Uncharacterized protein</fullName>
    </submittedName>
</protein>
<comment type="caution">
    <text evidence="1">The sequence shown here is derived from an EMBL/GenBank/DDBJ whole genome shotgun (WGS) entry which is preliminary data.</text>
</comment>
<sequence length="320" mass="36537">MSTYGGGRQIHNARDRPDIWQDMSRPDHPLNVAWPDFLDQDPTFTRYYPKLVEYEELAQYQYAITETDSTGKISAVACGRSVPFFWPDDDLVDSSGQVSPEALQKLPSGGYDTILARGVRQYLTRHNLPGASTALTEDQERDLWVCRSHNPPNALATISITVRPDRRQQGLAEVLIQTMKQAAAEAQLHLLVVPLRPTRKADFPTVPMDEYLSWPSTKGHGPFDPWLRKHVKLGAQYIKIAPASMVVSGSVLEWKKWTGLDMEQLVQKMCLQDVRLEVVTNKVYVEVPFQGGLVPLRYYFQERRCVYTEPNLWLFHHVRG</sequence>
<gene>
    <name evidence="1" type="ORF">CNMCM5623_005610</name>
</gene>
<evidence type="ECO:0000313" key="1">
    <source>
        <dbReference type="EMBL" id="KAF7173369.1"/>
    </source>
</evidence>
<organism evidence="1 2">
    <name type="scientific">Aspergillus felis</name>
    <dbReference type="NCBI Taxonomy" id="1287682"/>
    <lineage>
        <taxon>Eukaryota</taxon>
        <taxon>Fungi</taxon>
        <taxon>Dikarya</taxon>
        <taxon>Ascomycota</taxon>
        <taxon>Pezizomycotina</taxon>
        <taxon>Eurotiomycetes</taxon>
        <taxon>Eurotiomycetidae</taxon>
        <taxon>Eurotiales</taxon>
        <taxon>Aspergillaceae</taxon>
        <taxon>Aspergillus</taxon>
        <taxon>Aspergillus subgen. Fumigati</taxon>
    </lineage>
</organism>
<accession>A0A8H6V2X3</accession>
<dbReference type="EMBL" id="JACBAE010001084">
    <property type="protein sequence ID" value="KAF7173369.1"/>
    <property type="molecule type" value="Genomic_DNA"/>
</dbReference>
<dbReference type="Gene3D" id="3.40.630.30">
    <property type="match status" value="1"/>
</dbReference>
<reference evidence="1" key="1">
    <citation type="submission" date="2020-06" db="EMBL/GenBank/DDBJ databases">
        <title>Draft genome sequences of strains closely related to Aspergillus parafelis and Aspergillus hiratsukae.</title>
        <authorList>
            <person name="Dos Santos R.A.C."/>
            <person name="Rivero-Menendez O."/>
            <person name="Steenwyk J.L."/>
            <person name="Mead M.E."/>
            <person name="Goldman G.H."/>
            <person name="Alastruey-Izquierdo A."/>
            <person name="Rokas A."/>
        </authorList>
    </citation>
    <scope>NUCLEOTIDE SEQUENCE</scope>
    <source>
        <strain evidence="1">CNM-CM5623</strain>
    </source>
</reference>
<proteinExistence type="predicted"/>